<feature type="compositionally biased region" description="Basic and acidic residues" evidence="1">
    <location>
        <begin position="42"/>
        <end position="55"/>
    </location>
</feature>
<dbReference type="Proteomes" id="UP000648075">
    <property type="component" value="Unassembled WGS sequence"/>
</dbReference>
<proteinExistence type="predicted"/>
<evidence type="ECO:0000256" key="1">
    <source>
        <dbReference type="SAM" id="MobiDB-lite"/>
    </source>
</evidence>
<dbReference type="EMBL" id="BMZA01000038">
    <property type="protein sequence ID" value="GGZ17568.1"/>
    <property type="molecule type" value="Genomic_DNA"/>
</dbReference>
<feature type="region of interest" description="Disordered" evidence="1">
    <location>
        <begin position="42"/>
        <end position="75"/>
    </location>
</feature>
<accession>A0A918PPU5</accession>
<evidence type="ECO:0000313" key="2">
    <source>
        <dbReference type="EMBL" id="GGZ17568.1"/>
    </source>
</evidence>
<protein>
    <submittedName>
        <fullName evidence="2">Uncharacterized protein</fullName>
    </submittedName>
</protein>
<name>A0A918PPU5_9SPHN</name>
<dbReference type="AlphaFoldDB" id="A0A918PPU5"/>
<keyword evidence="3" id="KW-1185">Reference proteome</keyword>
<evidence type="ECO:0000313" key="3">
    <source>
        <dbReference type="Proteomes" id="UP000648075"/>
    </source>
</evidence>
<organism evidence="2 3">
    <name type="scientific">Novosphingobium colocasiae</name>
    <dbReference type="NCBI Taxonomy" id="1256513"/>
    <lineage>
        <taxon>Bacteria</taxon>
        <taxon>Pseudomonadati</taxon>
        <taxon>Pseudomonadota</taxon>
        <taxon>Alphaproteobacteria</taxon>
        <taxon>Sphingomonadales</taxon>
        <taxon>Sphingomonadaceae</taxon>
        <taxon>Novosphingobium</taxon>
    </lineage>
</organism>
<gene>
    <name evidence="2" type="ORF">GCM10011614_35100</name>
</gene>
<sequence>MLHERLMVTMVLRGVMCDKATVSTLLSANFFVNAQEQQIHDRRNGSENGLIHHTDGGVQGGFNRPSQHPQIGGCD</sequence>
<comment type="caution">
    <text evidence="2">The sequence shown here is derived from an EMBL/GenBank/DDBJ whole genome shotgun (WGS) entry which is preliminary data.</text>
</comment>
<reference evidence="2" key="2">
    <citation type="submission" date="2020-09" db="EMBL/GenBank/DDBJ databases">
        <authorList>
            <person name="Sun Q."/>
            <person name="Kim S."/>
        </authorList>
    </citation>
    <scope>NUCLEOTIDE SEQUENCE</scope>
    <source>
        <strain evidence="2">KCTC 32255</strain>
    </source>
</reference>
<reference evidence="2" key="1">
    <citation type="journal article" date="2014" name="Int. J. Syst. Evol. Microbiol.">
        <title>Complete genome sequence of Corynebacterium casei LMG S-19264T (=DSM 44701T), isolated from a smear-ripened cheese.</title>
        <authorList>
            <consortium name="US DOE Joint Genome Institute (JGI-PGF)"/>
            <person name="Walter F."/>
            <person name="Albersmeier A."/>
            <person name="Kalinowski J."/>
            <person name="Ruckert C."/>
        </authorList>
    </citation>
    <scope>NUCLEOTIDE SEQUENCE</scope>
    <source>
        <strain evidence="2">KCTC 32255</strain>
    </source>
</reference>